<evidence type="ECO:0000256" key="10">
    <source>
        <dbReference type="ARBA" id="ARBA00033986"/>
    </source>
</evidence>
<evidence type="ECO:0000313" key="19">
    <source>
        <dbReference type="EMBL" id="KAF9446419.1"/>
    </source>
</evidence>
<keyword evidence="7" id="KW-0285">Flavoprotein</keyword>
<dbReference type="GO" id="GO:0033718">
    <property type="term" value="F:pyranose dehydrogenase (acceptor) activity"/>
    <property type="evidence" value="ECO:0007669"/>
    <property type="project" value="UniProtKB-EC"/>
</dbReference>
<feature type="active site" description="Proton acceptor" evidence="15">
    <location>
        <position position="576"/>
    </location>
</feature>
<keyword evidence="6" id="KW-0964">Secreted</keyword>
<reference evidence="19" key="1">
    <citation type="submission" date="2020-11" db="EMBL/GenBank/DDBJ databases">
        <authorList>
            <consortium name="DOE Joint Genome Institute"/>
            <person name="Ahrendt S."/>
            <person name="Riley R."/>
            <person name="Andreopoulos W."/>
            <person name="Labutti K."/>
            <person name="Pangilinan J."/>
            <person name="Ruiz-Duenas F.J."/>
            <person name="Barrasa J.M."/>
            <person name="Sanchez-Garcia M."/>
            <person name="Camarero S."/>
            <person name="Miyauchi S."/>
            <person name="Serrano A."/>
            <person name="Linde D."/>
            <person name="Babiker R."/>
            <person name="Drula E."/>
            <person name="Ayuso-Fernandez I."/>
            <person name="Pacheco R."/>
            <person name="Padilla G."/>
            <person name="Ferreira P."/>
            <person name="Barriuso J."/>
            <person name="Kellner H."/>
            <person name="Castanera R."/>
            <person name="Alfaro M."/>
            <person name="Ramirez L."/>
            <person name="Pisabarro A.G."/>
            <person name="Kuo A."/>
            <person name="Tritt A."/>
            <person name="Lipzen A."/>
            <person name="He G."/>
            <person name="Yan M."/>
            <person name="Ng V."/>
            <person name="Cullen D."/>
            <person name="Martin F."/>
            <person name="Rosso M.-N."/>
            <person name="Henrissat B."/>
            <person name="Hibbett D."/>
            <person name="Martinez A.T."/>
            <person name="Grigoriev I.V."/>
        </authorList>
    </citation>
    <scope>NUCLEOTIDE SEQUENCE</scope>
    <source>
        <strain evidence="19">MF-IS2</strain>
    </source>
</reference>
<dbReference type="PANTHER" id="PTHR11552:SF147">
    <property type="entry name" value="CHOLINE DEHYDROGENASE, MITOCHONDRIAL"/>
    <property type="match status" value="1"/>
</dbReference>
<accession>A0A9P5X8E4</accession>
<dbReference type="Proteomes" id="UP000807342">
    <property type="component" value="Unassembled WGS sequence"/>
</dbReference>
<dbReference type="InterPro" id="IPR007867">
    <property type="entry name" value="GMC_OxRtase_C"/>
</dbReference>
<proteinExistence type="inferred from homology"/>
<comment type="catalytic activity">
    <reaction evidence="11">
        <text>pyranose + acceptor = pyranos-2,3-diulose + reduced acceptor.</text>
        <dbReference type="EC" id="1.1.99.29"/>
    </reaction>
</comment>
<evidence type="ECO:0000256" key="17">
    <source>
        <dbReference type="SAM" id="SignalP"/>
    </source>
</evidence>
<dbReference type="EC" id="1.1.99.29" evidence="5"/>
<evidence type="ECO:0000256" key="16">
    <source>
        <dbReference type="PIRSR" id="PIRSR000137-2"/>
    </source>
</evidence>
<sequence length="597" mass="64849">MLFNSLTLLAFPSLSLCANWKSIEDVPKISWDFIIVGGGTAGSVLANRLTENPKFNVLVIEAGPTNEGVIESMCPGLQPKLALTRYDWNFTTVPIPGYNNRSIGYQRGHLLGGSSSVNGLVFTRGAASDYDRWARVTGDAGWSWDNLQLYRERQEKFQLPADNHNITGQYNPTVHSPNGMVPTSISAPQHPTADQITLKVTQELSKEFKFNLDFNSGMPLGLGWLQSTVGHDGSRSSAATSYLTPQVQFRENLHILTDTLVTRVLQTSKDLSADSHNLTIRTIEITSRDNSSDKVLMTASKEVILSGGSIGSPHILLSSGIGDQNDLEKLGIPVVLHNPSVGRNLTDHPAVTSVTFGLKPGFLDMGPWANLPSDPNLQQQALALWKKNRTGPYTALVISDHISWTRIPDDSPIFKMFPDTSSGPTAAHIEMVIGASNSTTWEIRLRLVSPASRGSTSLNSSNPLDAPLINPNFLSHPFDALAMIEAFRTAQRFISSPVLKDSITGVLGPYTNATTDAEIENAIRAHAATVWHPIGTASMSPKGASWGVVDPDLRVKSVDGLRVVDASIMPYIPCAHPQAAVYFIAERAADLVKEAWR</sequence>
<dbReference type="PANTHER" id="PTHR11552">
    <property type="entry name" value="GLUCOSE-METHANOL-CHOLINE GMC OXIDOREDUCTASE"/>
    <property type="match status" value="1"/>
</dbReference>
<comment type="subunit">
    <text evidence="4">Monomer.</text>
</comment>
<protein>
    <recommendedName>
        <fullName evidence="5">pyranose dehydrogenase (acceptor)</fullName>
        <ecNumber evidence="5">1.1.99.29</ecNumber>
    </recommendedName>
</protein>
<evidence type="ECO:0000256" key="15">
    <source>
        <dbReference type="PIRSR" id="PIRSR000137-1"/>
    </source>
</evidence>
<organism evidence="19 20">
    <name type="scientific">Macrolepiota fuliginosa MF-IS2</name>
    <dbReference type="NCBI Taxonomy" id="1400762"/>
    <lineage>
        <taxon>Eukaryota</taxon>
        <taxon>Fungi</taxon>
        <taxon>Dikarya</taxon>
        <taxon>Basidiomycota</taxon>
        <taxon>Agaricomycotina</taxon>
        <taxon>Agaricomycetes</taxon>
        <taxon>Agaricomycetidae</taxon>
        <taxon>Agaricales</taxon>
        <taxon>Agaricineae</taxon>
        <taxon>Agaricaceae</taxon>
        <taxon>Macrolepiota</taxon>
    </lineage>
</organism>
<evidence type="ECO:0000256" key="4">
    <source>
        <dbReference type="ARBA" id="ARBA00011245"/>
    </source>
</evidence>
<evidence type="ECO:0000256" key="14">
    <source>
        <dbReference type="ARBA" id="ARBA00034059"/>
    </source>
</evidence>
<gene>
    <name evidence="19" type="ORF">P691DRAFT_783741</name>
</gene>
<dbReference type="Gene3D" id="3.30.560.10">
    <property type="entry name" value="Glucose Oxidase, domain 3"/>
    <property type="match status" value="1"/>
</dbReference>
<comment type="caution">
    <text evidence="19">The sequence shown here is derived from an EMBL/GenBank/DDBJ whole genome shotgun (WGS) entry which is preliminary data.</text>
</comment>
<comment type="catalytic activity">
    <reaction evidence="12">
        <text>pyranose + acceptor = pyranos-3-ulose + reduced acceptor.</text>
        <dbReference type="EC" id="1.1.99.29"/>
    </reaction>
</comment>
<dbReference type="InterPro" id="IPR012132">
    <property type="entry name" value="GMC_OxRdtase"/>
</dbReference>
<dbReference type="Pfam" id="PF00732">
    <property type="entry name" value="GMC_oxred_N"/>
    <property type="match status" value="1"/>
</dbReference>
<comment type="similarity">
    <text evidence="3">Belongs to the GMC oxidoreductase family.</text>
</comment>
<evidence type="ECO:0000256" key="11">
    <source>
        <dbReference type="ARBA" id="ARBA00034010"/>
    </source>
</evidence>
<evidence type="ECO:0000256" key="5">
    <source>
        <dbReference type="ARBA" id="ARBA00013177"/>
    </source>
</evidence>
<evidence type="ECO:0000256" key="13">
    <source>
        <dbReference type="ARBA" id="ARBA00034050"/>
    </source>
</evidence>
<feature type="active site" description="Proton donor" evidence="15">
    <location>
        <position position="532"/>
    </location>
</feature>
<dbReference type="Pfam" id="PF05199">
    <property type="entry name" value="GMC_oxred_C"/>
    <property type="match status" value="1"/>
</dbReference>
<comment type="catalytic activity">
    <reaction evidence="13">
        <text>a pyranoside + acceptor = a pyranosid-3-ulose + reduced acceptor.</text>
        <dbReference type="EC" id="1.1.99.29"/>
    </reaction>
</comment>
<evidence type="ECO:0000256" key="8">
    <source>
        <dbReference type="ARBA" id="ARBA00022827"/>
    </source>
</evidence>
<dbReference type="PROSITE" id="PS00624">
    <property type="entry name" value="GMC_OXRED_2"/>
    <property type="match status" value="1"/>
</dbReference>
<keyword evidence="17" id="KW-0732">Signal</keyword>
<dbReference type="Gene3D" id="3.50.50.60">
    <property type="entry name" value="FAD/NAD(P)-binding domain"/>
    <property type="match status" value="1"/>
</dbReference>
<name>A0A9P5X8E4_9AGAR</name>
<keyword evidence="20" id="KW-1185">Reference proteome</keyword>
<feature type="domain" description="Glucose-methanol-choline oxidoreductase N-terminal" evidence="18">
    <location>
        <begin position="308"/>
        <end position="322"/>
    </location>
</feature>
<dbReference type="GO" id="GO:0005576">
    <property type="term" value="C:extracellular region"/>
    <property type="evidence" value="ECO:0007669"/>
    <property type="project" value="UniProtKB-SubCell"/>
</dbReference>
<evidence type="ECO:0000256" key="6">
    <source>
        <dbReference type="ARBA" id="ARBA00022525"/>
    </source>
</evidence>
<comment type="cofactor">
    <cofactor evidence="1 16">
        <name>FAD</name>
        <dbReference type="ChEBI" id="CHEBI:57692"/>
    </cofactor>
</comment>
<keyword evidence="8 16" id="KW-0274">FAD</keyword>
<evidence type="ECO:0000256" key="7">
    <source>
        <dbReference type="ARBA" id="ARBA00022630"/>
    </source>
</evidence>
<comment type="catalytic activity">
    <reaction evidence="14">
        <text>a pyranoside + acceptor = a pyranosid-3,4-diulose + reduced acceptor.</text>
        <dbReference type="EC" id="1.1.99.29"/>
    </reaction>
</comment>
<dbReference type="OrthoDB" id="269227at2759"/>
<dbReference type="GO" id="GO:0050660">
    <property type="term" value="F:flavin adenine dinucleotide binding"/>
    <property type="evidence" value="ECO:0007669"/>
    <property type="project" value="InterPro"/>
</dbReference>
<comment type="catalytic activity">
    <reaction evidence="10">
        <text>pyranose + acceptor = pyranos-2-ulose + reduced acceptor.</text>
        <dbReference type="EC" id="1.1.99.29"/>
    </reaction>
</comment>
<comment type="subcellular location">
    <subcellularLocation>
        <location evidence="2">Secreted</location>
    </subcellularLocation>
</comment>
<evidence type="ECO:0000256" key="9">
    <source>
        <dbReference type="ARBA" id="ARBA00024699"/>
    </source>
</evidence>
<evidence type="ECO:0000256" key="1">
    <source>
        <dbReference type="ARBA" id="ARBA00001974"/>
    </source>
</evidence>
<evidence type="ECO:0000259" key="18">
    <source>
        <dbReference type="PROSITE" id="PS00624"/>
    </source>
</evidence>
<dbReference type="InterPro" id="IPR000172">
    <property type="entry name" value="GMC_OxRdtase_N"/>
</dbReference>
<evidence type="ECO:0000256" key="2">
    <source>
        <dbReference type="ARBA" id="ARBA00004613"/>
    </source>
</evidence>
<dbReference type="EMBL" id="MU151246">
    <property type="protein sequence ID" value="KAF9446419.1"/>
    <property type="molecule type" value="Genomic_DNA"/>
</dbReference>
<comment type="function">
    <text evidence="9">Catalyzes the single-oxidation or sequential double oxidation reaction of carbohydrates primarily at carbon-2 and/or carbon-3 with the concomitant reduction of the flavin. The enzyme exhibits a broad sugar substrate specificity, oxidizing different aldopyranoses to the corresponding C-1, C-2, C-3 or C-1,2, C-2,3 and C-3,4 (di)dehydro sugars with substrate-specific regioselectivity. Accepts only a narrow range of electron acceptors such as substituted benzoquinones and complexed metal ions and reacts extremely slowly with O(2) as acceptor. May play a role in the natural recycling of plant matter by oxidizing all major monosaccharides in lignocellulose and by reducing quinone compounds or reactive radical species generated during lignin depolymerization.</text>
</comment>
<feature type="binding site" evidence="16">
    <location>
        <begin position="531"/>
        <end position="532"/>
    </location>
    <ligand>
        <name>FAD</name>
        <dbReference type="ChEBI" id="CHEBI:57692"/>
    </ligand>
</feature>
<evidence type="ECO:0000256" key="12">
    <source>
        <dbReference type="ARBA" id="ARBA00034029"/>
    </source>
</evidence>
<dbReference type="InterPro" id="IPR036188">
    <property type="entry name" value="FAD/NAD-bd_sf"/>
</dbReference>
<evidence type="ECO:0000313" key="20">
    <source>
        <dbReference type="Proteomes" id="UP000807342"/>
    </source>
</evidence>
<evidence type="ECO:0000256" key="3">
    <source>
        <dbReference type="ARBA" id="ARBA00010790"/>
    </source>
</evidence>
<feature type="chain" id="PRO_5040211080" description="pyranose dehydrogenase (acceptor)" evidence="17">
    <location>
        <begin position="18"/>
        <end position="597"/>
    </location>
</feature>
<feature type="binding site" evidence="16">
    <location>
        <position position="261"/>
    </location>
    <ligand>
        <name>FAD</name>
        <dbReference type="ChEBI" id="CHEBI:57692"/>
    </ligand>
</feature>
<dbReference type="PIRSF" id="PIRSF000137">
    <property type="entry name" value="Alcohol_oxidase"/>
    <property type="match status" value="1"/>
</dbReference>
<dbReference type="SUPFAM" id="SSF54373">
    <property type="entry name" value="FAD-linked reductases, C-terminal domain"/>
    <property type="match status" value="1"/>
</dbReference>
<dbReference type="AlphaFoldDB" id="A0A9P5X8E4"/>
<dbReference type="SUPFAM" id="SSF51905">
    <property type="entry name" value="FAD/NAD(P)-binding domain"/>
    <property type="match status" value="1"/>
</dbReference>
<feature type="binding site" evidence="16">
    <location>
        <begin position="577"/>
        <end position="578"/>
    </location>
    <ligand>
        <name>FAD</name>
        <dbReference type="ChEBI" id="CHEBI:57692"/>
    </ligand>
</feature>
<feature type="signal peptide" evidence="17">
    <location>
        <begin position="1"/>
        <end position="17"/>
    </location>
</feature>
<feature type="binding site" evidence="16">
    <location>
        <begin position="118"/>
        <end position="121"/>
    </location>
    <ligand>
        <name>FAD</name>
        <dbReference type="ChEBI" id="CHEBI:57692"/>
    </ligand>
</feature>